<dbReference type="EMBL" id="MT631342">
    <property type="protein sequence ID" value="QNO48422.1"/>
    <property type="molecule type" value="Genomic_DNA"/>
</dbReference>
<dbReference type="AlphaFoldDB" id="A0A7G9YK88"/>
<evidence type="ECO:0000313" key="2">
    <source>
        <dbReference type="EMBL" id="QNO48489.1"/>
    </source>
</evidence>
<dbReference type="Pfam" id="PF13565">
    <property type="entry name" value="HTH_32"/>
    <property type="match status" value="1"/>
</dbReference>
<name>A0A7G9YK88_9EURY</name>
<gene>
    <name evidence="1" type="ORF">CMAMEFPP_00007</name>
    <name evidence="2" type="ORF">HNMFFIKE_00003</name>
</gene>
<accession>A0A7G9YK88</accession>
<reference evidence="1" key="1">
    <citation type="submission" date="2020-06" db="EMBL/GenBank/DDBJ databases">
        <title>Unique genomic features of the anaerobic methanotrophic archaea.</title>
        <authorList>
            <person name="Chadwick G.L."/>
            <person name="Skennerton C.T."/>
            <person name="Laso-Perez R."/>
            <person name="Leu A.O."/>
            <person name="Speth D.R."/>
            <person name="Yu H."/>
            <person name="Morgan-Lang C."/>
            <person name="Hatzenpichler R."/>
            <person name="Goudeau D."/>
            <person name="Malmstrom R."/>
            <person name="Brazelton W.J."/>
            <person name="Woyke T."/>
            <person name="Hallam S.J."/>
            <person name="Tyson G.W."/>
            <person name="Wegener G."/>
            <person name="Boetius A."/>
            <person name="Orphan V."/>
        </authorList>
    </citation>
    <scope>NUCLEOTIDE SEQUENCE</scope>
</reference>
<sequence length="142" mass="16476">MSTVTIVGEKERTFEIDLKNPLQRRYEMVRELSLSLEPRAPICAKFGYTRKTGNEYLRAWNELGWEGLMDKPRGPKTKSKRTPEVVKRILDLRLKNPEKDMYDIAEMLKEEGHKISARSVARVLSDHGITLKKTKKLPFSES</sequence>
<organism evidence="1">
    <name type="scientific">Candidatus Methanogaster sp. ANME-2c ERB4</name>
    <dbReference type="NCBI Taxonomy" id="2759911"/>
    <lineage>
        <taxon>Archaea</taxon>
        <taxon>Methanobacteriati</taxon>
        <taxon>Methanobacteriota</taxon>
        <taxon>Stenosarchaea group</taxon>
        <taxon>Methanomicrobia</taxon>
        <taxon>Methanosarcinales</taxon>
        <taxon>ANME-2 cluster</taxon>
        <taxon>Candidatus Methanogasteraceae</taxon>
        <taxon>Candidatus Methanogaster</taxon>
    </lineage>
</organism>
<proteinExistence type="predicted"/>
<dbReference type="EMBL" id="MT631349">
    <property type="protein sequence ID" value="QNO48489.1"/>
    <property type="molecule type" value="Genomic_DNA"/>
</dbReference>
<dbReference type="SUPFAM" id="SSF46689">
    <property type="entry name" value="Homeodomain-like"/>
    <property type="match status" value="1"/>
</dbReference>
<evidence type="ECO:0000313" key="1">
    <source>
        <dbReference type="EMBL" id="QNO48422.1"/>
    </source>
</evidence>
<evidence type="ECO:0008006" key="3">
    <source>
        <dbReference type="Google" id="ProtNLM"/>
    </source>
</evidence>
<dbReference type="InterPro" id="IPR009057">
    <property type="entry name" value="Homeodomain-like_sf"/>
</dbReference>
<protein>
    <recommendedName>
        <fullName evidence="3">Transposase Synechocystis PCC 6803 domain-containing protein</fullName>
    </recommendedName>
</protein>